<dbReference type="AlphaFoldDB" id="A0A8X6M1X7"/>
<proteinExistence type="predicted"/>
<gene>
    <name evidence="1" type="ORF">TNCT_269901</name>
</gene>
<dbReference type="Proteomes" id="UP000887116">
    <property type="component" value="Unassembled WGS sequence"/>
</dbReference>
<dbReference type="EMBL" id="BMAO01019188">
    <property type="protein sequence ID" value="GFR28957.1"/>
    <property type="molecule type" value="Genomic_DNA"/>
</dbReference>
<name>A0A8X6M1X7_TRICU</name>
<keyword evidence="2" id="KW-1185">Reference proteome</keyword>
<protein>
    <submittedName>
        <fullName evidence="1">Uncharacterized protein</fullName>
    </submittedName>
</protein>
<sequence>MEALEQGASRITKEVENAGDYGRSKSTYFNFSSVLAAVDYRRLYFCKSLIVGERHENVLNWIENFEAQAELLLLSQVHKFIYAKRCLKGNALSELLGVNPVLTRGNN</sequence>
<accession>A0A8X6M1X7</accession>
<comment type="caution">
    <text evidence="1">The sequence shown here is derived from an EMBL/GenBank/DDBJ whole genome shotgun (WGS) entry which is preliminary data.</text>
</comment>
<reference evidence="1" key="1">
    <citation type="submission" date="2020-07" db="EMBL/GenBank/DDBJ databases">
        <title>Multicomponent nature underlies the extraordinary mechanical properties of spider dragline silk.</title>
        <authorList>
            <person name="Kono N."/>
            <person name="Nakamura H."/>
            <person name="Mori M."/>
            <person name="Yoshida Y."/>
            <person name="Ohtoshi R."/>
            <person name="Malay A.D."/>
            <person name="Moran D.A.P."/>
            <person name="Tomita M."/>
            <person name="Numata K."/>
            <person name="Arakawa K."/>
        </authorList>
    </citation>
    <scope>NUCLEOTIDE SEQUENCE</scope>
</reference>
<organism evidence="1 2">
    <name type="scientific">Trichonephila clavata</name>
    <name type="common">Joro spider</name>
    <name type="synonym">Nephila clavata</name>
    <dbReference type="NCBI Taxonomy" id="2740835"/>
    <lineage>
        <taxon>Eukaryota</taxon>
        <taxon>Metazoa</taxon>
        <taxon>Ecdysozoa</taxon>
        <taxon>Arthropoda</taxon>
        <taxon>Chelicerata</taxon>
        <taxon>Arachnida</taxon>
        <taxon>Araneae</taxon>
        <taxon>Araneomorphae</taxon>
        <taxon>Entelegynae</taxon>
        <taxon>Araneoidea</taxon>
        <taxon>Nephilidae</taxon>
        <taxon>Trichonephila</taxon>
    </lineage>
</organism>
<evidence type="ECO:0000313" key="1">
    <source>
        <dbReference type="EMBL" id="GFR28957.1"/>
    </source>
</evidence>
<evidence type="ECO:0000313" key="2">
    <source>
        <dbReference type="Proteomes" id="UP000887116"/>
    </source>
</evidence>